<organism evidence="1 2">
    <name type="scientific">Parnassius apollo</name>
    <name type="common">Apollo butterfly</name>
    <name type="synonym">Papilio apollo</name>
    <dbReference type="NCBI Taxonomy" id="110799"/>
    <lineage>
        <taxon>Eukaryota</taxon>
        <taxon>Metazoa</taxon>
        <taxon>Ecdysozoa</taxon>
        <taxon>Arthropoda</taxon>
        <taxon>Hexapoda</taxon>
        <taxon>Insecta</taxon>
        <taxon>Pterygota</taxon>
        <taxon>Neoptera</taxon>
        <taxon>Endopterygota</taxon>
        <taxon>Lepidoptera</taxon>
        <taxon>Glossata</taxon>
        <taxon>Ditrysia</taxon>
        <taxon>Papilionoidea</taxon>
        <taxon>Papilionidae</taxon>
        <taxon>Parnassiinae</taxon>
        <taxon>Parnassini</taxon>
        <taxon>Parnassius</taxon>
        <taxon>Parnassius</taxon>
    </lineage>
</organism>
<proteinExistence type="predicted"/>
<dbReference type="PANTHER" id="PTHR10773:SF19">
    <property type="match status" value="1"/>
</dbReference>
<comment type="caution">
    <text evidence="1">The sequence shown here is derived from an EMBL/GenBank/DDBJ whole genome shotgun (WGS) entry which is preliminary data.</text>
</comment>
<dbReference type="AlphaFoldDB" id="A0A8S3XAM9"/>
<dbReference type="EMBL" id="CAJQZP010001037">
    <property type="protein sequence ID" value="CAG5012625.1"/>
    <property type="molecule type" value="Genomic_DNA"/>
</dbReference>
<gene>
    <name evidence="1" type="ORF">PAPOLLO_LOCUS15828</name>
</gene>
<protein>
    <submittedName>
        <fullName evidence="1">(apollo) hypothetical protein</fullName>
    </submittedName>
</protein>
<reference evidence="1" key="1">
    <citation type="submission" date="2021-04" db="EMBL/GenBank/DDBJ databases">
        <authorList>
            <person name="Tunstrom K."/>
        </authorList>
    </citation>
    <scope>NUCLEOTIDE SEQUENCE</scope>
</reference>
<dbReference type="Proteomes" id="UP000691718">
    <property type="component" value="Unassembled WGS sequence"/>
</dbReference>
<evidence type="ECO:0000313" key="2">
    <source>
        <dbReference type="Proteomes" id="UP000691718"/>
    </source>
</evidence>
<accession>A0A8S3XAM9</accession>
<dbReference type="PANTHER" id="PTHR10773">
    <property type="entry name" value="DNA-DIRECTED RNA POLYMERASES I, II, AND III SUBUNIT RPABC2"/>
    <property type="match status" value="1"/>
</dbReference>
<keyword evidence="2" id="KW-1185">Reference proteome</keyword>
<dbReference type="OrthoDB" id="6747067at2759"/>
<name>A0A8S3XAM9_PARAO</name>
<sequence>MYSLYSTSHENPVSDNIYRREFHKLNLSFKKPKVDTCHTCDLFKIKLNIATDETKKSALETERDAHLLAVDMVYNEKKFDKNTAVTDKKIKCLSFDLQQCLPTPALQSSVAFYKR</sequence>
<evidence type="ECO:0000313" key="1">
    <source>
        <dbReference type="EMBL" id="CAG5012625.1"/>
    </source>
</evidence>